<evidence type="ECO:0000313" key="2">
    <source>
        <dbReference type="Proteomes" id="UP000597877"/>
    </source>
</evidence>
<organism evidence="1 2">
    <name type="scientific">Eubacterium segne</name>
    <dbReference type="NCBI Taxonomy" id="2763045"/>
    <lineage>
        <taxon>Bacteria</taxon>
        <taxon>Bacillati</taxon>
        <taxon>Bacillota</taxon>
        <taxon>Clostridia</taxon>
        <taxon>Eubacteriales</taxon>
        <taxon>Eubacteriaceae</taxon>
        <taxon>Eubacterium</taxon>
    </lineage>
</organism>
<gene>
    <name evidence="1" type="ORF">H8S00_01730</name>
</gene>
<keyword evidence="2" id="KW-1185">Reference proteome</keyword>
<accession>A0ABR7EZE1</accession>
<dbReference type="RefSeq" id="WP_186839859.1">
    <property type="nucleotide sequence ID" value="NZ_JACOOZ010000001.1"/>
</dbReference>
<name>A0ABR7EZE1_9FIRM</name>
<dbReference type="Proteomes" id="UP000597877">
    <property type="component" value="Unassembled WGS sequence"/>
</dbReference>
<comment type="caution">
    <text evidence="1">The sequence shown here is derived from an EMBL/GenBank/DDBJ whole genome shotgun (WGS) entry which is preliminary data.</text>
</comment>
<proteinExistence type="predicted"/>
<dbReference type="EMBL" id="JACOOZ010000001">
    <property type="protein sequence ID" value="MBC5666716.1"/>
    <property type="molecule type" value="Genomic_DNA"/>
</dbReference>
<sequence>MSAELREKLLAQTLKEGKKPAAYIREQLEQPDISDENISLIENIIDEKIKKIGLKVNYKARIYNTYGAVDVDDELPLLLKDVIELLKEILKIIKEKQPPSSPVIKYEKKRKHTGMSFSADDRLYTIIKNRAGMNRQSVSKCIRGCLENARMYTEKDVQVMLARLHNQIYPIQSNAEQICFKYSEMVEKKYVNAVRVVDELLAEMIYLEKKISMDITED</sequence>
<reference evidence="1 2" key="1">
    <citation type="submission" date="2020-08" db="EMBL/GenBank/DDBJ databases">
        <title>Genome public.</title>
        <authorList>
            <person name="Liu C."/>
            <person name="Sun Q."/>
        </authorList>
    </citation>
    <scope>NUCLEOTIDE SEQUENCE [LARGE SCALE GENOMIC DNA]</scope>
    <source>
        <strain evidence="1 2">BX4</strain>
    </source>
</reference>
<protein>
    <submittedName>
        <fullName evidence="1">Uncharacterized protein</fullName>
    </submittedName>
</protein>
<evidence type="ECO:0000313" key="1">
    <source>
        <dbReference type="EMBL" id="MBC5666716.1"/>
    </source>
</evidence>